<feature type="domain" description="CCHC-type" evidence="10">
    <location>
        <begin position="189"/>
        <end position="204"/>
    </location>
</feature>
<dbReference type="PROSITE" id="PS50158">
    <property type="entry name" value="ZF_CCHC"/>
    <property type="match status" value="2"/>
</dbReference>
<comment type="subcellular location">
    <subcellularLocation>
        <location evidence="1">Nucleus</location>
    </subcellularLocation>
</comment>
<evidence type="ECO:0000256" key="7">
    <source>
        <dbReference type="ARBA" id="ARBA00023242"/>
    </source>
</evidence>
<evidence type="ECO:0000256" key="4">
    <source>
        <dbReference type="ARBA" id="ARBA00022737"/>
    </source>
</evidence>
<keyword evidence="5 8" id="KW-0863">Zinc-finger</keyword>
<keyword evidence="4" id="KW-0677">Repeat</keyword>
<dbReference type="PANTHER" id="PTHR46543">
    <property type="entry name" value="ZINC FINGER CCHC DOMAIN-CONTAINING PROTEIN 7"/>
    <property type="match status" value="1"/>
</dbReference>
<dbReference type="GO" id="GO:0071036">
    <property type="term" value="P:nuclear polyadenylation-dependent snoRNA catabolic process"/>
    <property type="evidence" value="ECO:0007669"/>
    <property type="project" value="TreeGrafter"/>
</dbReference>
<dbReference type="Pfam" id="PF00098">
    <property type="entry name" value="zf-CCHC"/>
    <property type="match status" value="2"/>
</dbReference>
<evidence type="ECO:0000313" key="11">
    <source>
        <dbReference type="EMBL" id="RSH87432.1"/>
    </source>
</evidence>
<feature type="compositionally biased region" description="Polar residues" evidence="9">
    <location>
        <begin position="1"/>
        <end position="10"/>
    </location>
</feature>
<dbReference type="InterPro" id="IPR051644">
    <property type="entry name" value="TRAMP_AT-DNA-binding"/>
</dbReference>
<keyword evidence="2" id="KW-0507">mRNA processing</keyword>
<feature type="domain" description="CCHC-type" evidence="10">
    <location>
        <begin position="109"/>
        <end position="123"/>
    </location>
</feature>
<keyword evidence="6" id="KW-0862">Zinc</keyword>
<feature type="compositionally biased region" description="Basic and acidic residues" evidence="9">
    <location>
        <begin position="352"/>
        <end position="375"/>
    </location>
</feature>
<dbReference type="EMBL" id="RSCD01000017">
    <property type="protein sequence ID" value="RSH87432.1"/>
    <property type="molecule type" value="Genomic_DNA"/>
</dbReference>
<dbReference type="GO" id="GO:0003723">
    <property type="term" value="F:RNA binding"/>
    <property type="evidence" value="ECO:0007669"/>
    <property type="project" value="TreeGrafter"/>
</dbReference>
<dbReference type="OrthoDB" id="7608935at2759"/>
<sequence length="405" mass="43865">MPTLVPSGSKSPHVELRPSEETVKTSSEDGPGSNDEEQGLLLPSHVMLDTVAAVDEADEEDGPVGDTSMEGLHFVDDDVAKGVTRYFDDSAGGIDETSFLATADQSKICSNCKKPGHKPRDCPHIICTTCGVMDQHERRDCPFGLSCPSLWRVYTYFSTESRAEAIRAKSVLTSWEKEAACGGASEQWCYNCARQGHLGDDCPSRRGSLARLMTPSAFSEQMSSRGPFRGKIGSGKDKLVEGVASHMRFDEDVDLEGTIREWGGLGAGRKSREKEQRKMVERERRAAGSGDGAGQPGEHAHELQHEHQGGSGGRKRRRKEADESGTDWEANWRAEGKLGGNVAAWGSEMDQEERKAKKSFEREKGGGTGKGRDKGGAGPVPVTAQGTQQKGNKGQRYHGGISWAL</sequence>
<dbReference type="GO" id="GO:0071038">
    <property type="term" value="P:TRAMP-dependent tRNA surveillance pathway"/>
    <property type="evidence" value="ECO:0007669"/>
    <property type="project" value="TreeGrafter"/>
</dbReference>
<feature type="region of interest" description="Disordered" evidence="9">
    <location>
        <begin position="1"/>
        <end position="41"/>
    </location>
</feature>
<dbReference type="GO" id="GO:0071039">
    <property type="term" value="P:nuclear polyadenylation-dependent CUT catabolic process"/>
    <property type="evidence" value="ECO:0007669"/>
    <property type="project" value="TreeGrafter"/>
</dbReference>
<evidence type="ECO:0000256" key="5">
    <source>
        <dbReference type="ARBA" id="ARBA00022771"/>
    </source>
</evidence>
<dbReference type="InterPro" id="IPR001878">
    <property type="entry name" value="Znf_CCHC"/>
</dbReference>
<keyword evidence="12" id="KW-1185">Reference proteome</keyword>
<dbReference type="GO" id="GO:0071035">
    <property type="term" value="P:nuclear polyadenylation-dependent rRNA catabolic process"/>
    <property type="evidence" value="ECO:0007669"/>
    <property type="project" value="TreeGrafter"/>
</dbReference>
<dbReference type="SUPFAM" id="SSF57756">
    <property type="entry name" value="Retrovirus zinc finger-like domains"/>
    <property type="match status" value="2"/>
</dbReference>
<evidence type="ECO:0000313" key="12">
    <source>
        <dbReference type="Proteomes" id="UP000279259"/>
    </source>
</evidence>
<dbReference type="InterPro" id="IPR036875">
    <property type="entry name" value="Znf_CCHC_sf"/>
</dbReference>
<evidence type="ECO:0000256" key="8">
    <source>
        <dbReference type="PROSITE-ProRule" id="PRU00047"/>
    </source>
</evidence>
<evidence type="ECO:0000256" key="2">
    <source>
        <dbReference type="ARBA" id="ARBA00022664"/>
    </source>
</evidence>
<feature type="region of interest" description="Disordered" evidence="9">
    <location>
        <begin position="263"/>
        <end position="405"/>
    </location>
</feature>
<feature type="compositionally biased region" description="Basic and acidic residues" evidence="9">
    <location>
        <begin position="12"/>
        <end position="27"/>
    </location>
</feature>
<evidence type="ECO:0000256" key="3">
    <source>
        <dbReference type="ARBA" id="ARBA00022723"/>
    </source>
</evidence>
<dbReference type="GO" id="GO:0071031">
    <property type="term" value="P:nuclear mRNA surveillance of mRNA 3'-end processing"/>
    <property type="evidence" value="ECO:0007669"/>
    <property type="project" value="TreeGrafter"/>
</dbReference>
<protein>
    <recommendedName>
        <fullName evidence="10">CCHC-type domain-containing protein</fullName>
    </recommendedName>
</protein>
<dbReference type="STRING" id="1890683.A0A427Y8I1"/>
<dbReference type="Proteomes" id="UP000279259">
    <property type="component" value="Unassembled WGS sequence"/>
</dbReference>
<organism evidence="11 12">
    <name type="scientific">Saitozyma podzolica</name>
    <dbReference type="NCBI Taxonomy" id="1890683"/>
    <lineage>
        <taxon>Eukaryota</taxon>
        <taxon>Fungi</taxon>
        <taxon>Dikarya</taxon>
        <taxon>Basidiomycota</taxon>
        <taxon>Agaricomycotina</taxon>
        <taxon>Tremellomycetes</taxon>
        <taxon>Tremellales</taxon>
        <taxon>Trimorphomycetaceae</taxon>
        <taxon>Saitozyma</taxon>
    </lineage>
</organism>
<keyword evidence="7" id="KW-0539">Nucleus</keyword>
<gene>
    <name evidence="11" type="ORF">EHS25_003342</name>
</gene>
<accession>A0A427Y8I1</accession>
<name>A0A427Y8I1_9TREE</name>
<feature type="compositionally biased region" description="Basic and acidic residues" evidence="9">
    <location>
        <begin position="298"/>
        <end position="308"/>
    </location>
</feature>
<proteinExistence type="predicted"/>
<evidence type="ECO:0000256" key="6">
    <source>
        <dbReference type="ARBA" id="ARBA00022833"/>
    </source>
</evidence>
<dbReference type="SMART" id="SM00343">
    <property type="entry name" value="ZnF_C2HC"/>
    <property type="match status" value="3"/>
</dbReference>
<feature type="compositionally biased region" description="Basic and acidic residues" evidence="9">
    <location>
        <begin position="270"/>
        <end position="286"/>
    </location>
</feature>
<dbReference type="Gene3D" id="4.10.60.10">
    <property type="entry name" value="Zinc finger, CCHC-type"/>
    <property type="match status" value="1"/>
</dbReference>
<dbReference type="AlphaFoldDB" id="A0A427Y8I1"/>
<dbReference type="GO" id="GO:0008270">
    <property type="term" value="F:zinc ion binding"/>
    <property type="evidence" value="ECO:0007669"/>
    <property type="project" value="UniProtKB-KW"/>
</dbReference>
<dbReference type="GO" id="GO:0031499">
    <property type="term" value="C:TRAMP complex"/>
    <property type="evidence" value="ECO:0007669"/>
    <property type="project" value="TreeGrafter"/>
</dbReference>
<evidence type="ECO:0000256" key="9">
    <source>
        <dbReference type="SAM" id="MobiDB-lite"/>
    </source>
</evidence>
<dbReference type="PANTHER" id="PTHR46543:SF1">
    <property type="entry name" value="ZINC FINGER CCHC DOMAIN-CONTAINING PROTEIN 7"/>
    <property type="match status" value="1"/>
</dbReference>
<dbReference type="GO" id="GO:0006397">
    <property type="term" value="P:mRNA processing"/>
    <property type="evidence" value="ECO:0007669"/>
    <property type="project" value="UniProtKB-KW"/>
</dbReference>
<dbReference type="GO" id="GO:0071037">
    <property type="term" value="P:nuclear polyadenylation-dependent snRNA catabolic process"/>
    <property type="evidence" value="ECO:0007669"/>
    <property type="project" value="TreeGrafter"/>
</dbReference>
<evidence type="ECO:0000256" key="1">
    <source>
        <dbReference type="ARBA" id="ARBA00004123"/>
    </source>
</evidence>
<comment type="caution">
    <text evidence="11">The sequence shown here is derived from an EMBL/GenBank/DDBJ whole genome shotgun (WGS) entry which is preliminary data.</text>
</comment>
<keyword evidence="3" id="KW-0479">Metal-binding</keyword>
<evidence type="ECO:0000259" key="10">
    <source>
        <dbReference type="PROSITE" id="PS50158"/>
    </source>
</evidence>
<reference evidence="11 12" key="1">
    <citation type="submission" date="2018-11" db="EMBL/GenBank/DDBJ databases">
        <title>Genome sequence of Saitozyma podzolica DSM 27192.</title>
        <authorList>
            <person name="Aliyu H."/>
            <person name="Gorte O."/>
            <person name="Ochsenreither K."/>
        </authorList>
    </citation>
    <scope>NUCLEOTIDE SEQUENCE [LARGE SCALE GENOMIC DNA]</scope>
    <source>
        <strain evidence="11 12">DSM 27192</strain>
    </source>
</reference>